<comment type="caution">
    <text evidence="1">The sequence shown here is derived from an EMBL/GenBank/DDBJ whole genome shotgun (WGS) entry which is preliminary data.</text>
</comment>
<evidence type="ECO:0000313" key="2">
    <source>
        <dbReference type="Proteomes" id="UP001229651"/>
    </source>
</evidence>
<name>A0ABU0EYU2_9PSEU</name>
<organism evidence="1 2">
    <name type="scientific">Amycolatopsis thermophila</name>
    <dbReference type="NCBI Taxonomy" id="206084"/>
    <lineage>
        <taxon>Bacteria</taxon>
        <taxon>Bacillati</taxon>
        <taxon>Actinomycetota</taxon>
        <taxon>Actinomycetes</taxon>
        <taxon>Pseudonocardiales</taxon>
        <taxon>Pseudonocardiaceae</taxon>
        <taxon>Amycolatopsis</taxon>
    </lineage>
</organism>
<keyword evidence="2" id="KW-1185">Reference proteome</keyword>
<proteinExistence type="predicted"/>
<dbReference type="EMBL" id="JAUSUT010000001">
    <property type="protein sequence ID" value="MDQ0380476.1"/>
    <property type="molecule type" value="Genomic_DNA"/>
</dbReference>
<gene>
    <name evidence="1" type="ORF">FB470_004470</name>
</gene>
<reference evidence="1 2" key="1">
    <citation type="submission" date="2023-07" db="EMBL/GenBank/DDBJ databases">
        <title>Sequencing the genomes of 1000 actinobacteria strains.</title>
        <authorList>
            <person name="Klenk H.-P."/>
        </authorList>
    </citation>
    <scope>NUCLEOTIDE SEQUENCE [LARGE SCALE GENOMIC DNA]</scope>
    <source>
        <strain evidence="1 2">DSM 45805</strain>
    </source>
</reference>
<accession>A0ABU0EYU2</accession>
<dbReference type="Proteomes" id="UP001229651">
    <property type="component" value="Unassembled WGS sequence"/>
</dbReference>
<evidence type="ECO:0000313" key="1">
    <source>
        <dbReference type="EMBL" id="MDQ0380476.1"/>
    </source>
</evidence>
<sequence length="33" mass="3481">MAGAVIRTIAAISAPKTDSRTQARKVVDQPLNT</sequence>
<protein>
    <submittedName>
        <fullName evidence="1">Uncharacterized protein</fullName>
    </submittedName>
</protein>